<organism evidence="2 3">
    <name type="scientific">Fervidicoccus fontis</name>
    <dbReference type="NCBI Taxonomy" id="683846"/>
    <lineage>
        <taxon>Archaea</taxon>
        <taxon>Thermoproteota</taxon>
        <taxon>Thermoprotei</taxon>
        <taxon>Fervidicoccales</taxon>
        <taxon>Fervidicoccaceae</taxon>
        <taxon>Fervidicoccus</taxon>
    </lineage>
</organism>
<dbReference type="EMBL" id="JADEZV010000001">
    <property type="protein sequence ID" value="MBE9390798.1"/>
    <property type="molecule type" value="Genomic_DNA"/>
</dbReference>
<comment type="caution">
    <text evidence="2">The sequence shown here is derived from an EMBL/GenBank/DDBJ whole genome shotgun (WGS) entry which is preliminary data.</text>
</comment>
<protein>
    <submittedName>
        <fullName evidence="2">Uncharacterized protein</fullName>
    </submittedName>
</protein>
<reference evidence="2" key="1">
    <citation type="submission" date="2020-10" db="EMBL/GenBank/DDBJ databases">
        <title>Fervidococcus fontis strain 3639Fd - the first crenarchaeon capable of growth on lipids.</title>
        <authorList>
            <person name="Kochetkova T.V."/>
            <person name="Elcheninov A.G."/>
            <person name="Toschakov S.V."/>
            <person name="Kublanov I.V."/>
        </authorList>
    </citation>
    <scope>NUCLEOTIDE SEQUENCE</scope>
    <source>
        <strain evidence="2">3639Fd</strain>
    </source>
</reference>
<evidence type="ECO:0000313" key="3">
    <source>
        <dbReference type="Proteomes" id="UP000652307"/>
    </source>
</evidence>
<dbReference type="AlphaFoldDB" id="A0A843A677"/>
<feature type="transmembrane region" description="Helical" evidence="1">
    <location>
        <begin position="52"/>
        <end position="70"/>
    </location>
</feature>
<gene>
    <name evidence="2" type="ORF">IOK49_01695</name>
</gene>
<proteinExistence type="predicted"/>
<keyword evidence="1" id="KW-0472">Membrane</keyword>
<dbReference type="GeneID" id="12449110"/>
<evidence type="ECO:0000256" key="1">
    <source>
        <dbReference type="SAM" id="Phobius"/>
    </source>
</evidence>
<keyword evidence="1" id="KW-1133">Transmembrane helix</keyword>
<feature type="transmembrane region" description="Helical" evidence="1">
    <location>
        <begin position="31"/>
        <end position="46"/>
    </location>
</feature>
<name>A0A843A677_9CREN</name>
<dbReference type="RefSeq" id="WP_014557193.1">
    <property type="nucleotide sequence ID" value="NZ_JADEZV010000001.1"/>
</dbReference>
<sequence>MEFEARLFRFVSTGDISILNERAFSFFRMKHLLYFLISIFFLWRGMNGSPSLLAMGSTLVAFSILTSLLSRGAMSFEAKMMALLSSILEMTVSLGREYEG</sequence>
<dbReference type="Proteomes" id="UP000652307">
    <property type="component" value="Unassembled WGS sequence"/>
</dbReference>
<evidence type="ECO:0000313" key="2">
    <source>
        <dbReference type="EMBL" id="MBE9390798.1"/>
    </source>
</evidence>
<keyword evidence="1" id="KW-0812">Transmembrane</keyword>
<accession>A0A843A677</accession>